<dbReference type="PROSITE" id="PS50093">
    <property type="entry name" value="PKD"/>
    <property type="match status" value="4"/>
</dbReference>
<feature type="domain" description="PKD" evidence="6">
    <location>
        <begin position="540"/>
        <end position="607"/>
    </location>
</feature>
<dbReference type="NCBIfam" id="TIGR04183">
    <property type="entry name" value="Por_Secre_tail"/>
    <property type="match status" value="1"/>
</dbReference>
<gene>
    <name evidence="7" type="ORF">JMN32_09600</name>
</gene>
<dbReference type="InterPro" id="IPR000601">
    <property type="entry name" value="PKD_dom"/>
</dbReference>
<dbReference type="PANTHER" id="PTHR46730">
    <property type="entry name" value="POLYCYSTIN-1"/>
    <property type="match status" value="1"/>
</dbReference>
<keyword evidence="3" id="KW-0677">Repeat</keyword>
<name>A0A937FV14_9BACT</name>
<evidence type="ECO:0000259" key="6">
    <source>
        <dbReference type="PROSITE" id="PS50093"/>
    </source>
</evidence>
<keyword evidence="5" id="KW-0472">Membrane</keyword>
<organism evidence="7 8">
    <name type="scientific">Fulvivirga marina</name>
    <dbReference type="NCBI Taxonomy" id="2494733"/>
    <lineage>
        <taxon>Bacteria</taxon>
        <taxon>Pseudomonadati</taxon>
        <taxon>Bacteroidota</taxon>
        <taxon>Cytophagia</taxon>
        <taxon>Cytophagales</taxon>
        <taxon>Fulvivirgaceae</taxon>
        <taxon>Fulvivirga</taxon>
    </lineage>
</organism>
<proteinExistence type="predicted"/>
<dbReference type="SUPFAM" id="SSF49299">
    <property type="entry name" value="PKD domain"/>
    <property type="match status" value="4"/>
</dbReference>
<evidence type="ECO:0000256" key="1">
    <source>
        <dbReference type="ARBA" id="ARBA00004141"/>
    </source>
</evidence>
<dbReference type="Pfam" id="PF18911">
    <property type="entry name" value="PKD_4"/>
    <property type="match status" value="4"/>
</dbReference>
<keyword evidence="4" id="KW-1133">Transmembrane helix</keyword>
<keyword evidence="2" id="KW-0812">Transmembrane</keyword>
<dbReference type="InterPro" id="IPR035986">
    <property type="entry name" value="PKD_dom_sf"/>
</dbReference>
<feature type="domain" description="PKD" evidence="6">
    <location>
        <begin position="472"/>
        <end position="514"/>
    </location>
</feature>
<dbReference type="AlphaFoldDB" id="A0A937FV14"/>
<evidence type="ECO:0000256" key="5">
    <source>
        <dbReference type="ARBA" id="ARBA00023136"/>
    </source>
</evidence>
<dbReference type="EMBL" id="JAEUGD010000031">
    <property type="protein sequence ID" value="MBL6446564.1"/>
    <property type="molecule type" value="Genomic_DNA"/>
</dbReference>
<dbReference type="CDD" id="cd00146">
    <property type="entry name" value="PKD"/>
    <property type="match status" value="4"/>
</dbReference>
<comment type="subcellular location">
    <subcellularLocation>
        <location evidence="1">Membrane</location>
        <topology evidence="1">Multi-pass membrane protein</topology>
    </subcellularLocation>
</comment>
<evidence type="ECO:0000256" key="2">
    <source>
        <dbReference type="ARBA" id="ARBA00022692"/>
    </source>
</evidence>
<evidence type="ECO:0000256" key="4">
    <source>
        <dbReference type="ARBA" id="ARBA00022989"/>
    </source>
</evidence>
<reference evidence="7" key="1">
    <citation type="submission" date="2021-01" db="EMBL/GenBank/DDBJ databases">
        <title>Fulvivirga kasyanovii gen. nov., sp nov., a novel member of the phylum Bacteroidetes isolated from seawater in a mussel farm.</title>
        <authorList>
            <person name="Zhao L.-H."/>
            <person name="Wang Z.-J."/>
        </authorList>
    </citation>
    <scope>NUCLEOTIDE SEQUENCE</scope>
    <source>
        <strain evidence="7">29W222</strain>
    </source>
</reference>
<evidence type="ECO:0000313" key="8">
    <source>
        <dbReference type="Proteomes" id="UP000614216"/>
    </source>
</evidence>
<dbReference type="PANTHER" id="PTHR46730:SF1">
    <property type="entry name" value="PLAT DOMAIN-CONTAINING PROTEIN"/>
    <property type="match status" value="1"/>
</dbReference>
<dbReference type="InterPro" id="IPR026444">
    <property type="entry name" value="Secre_tail"/>
</dbReference>
<dbReference type="InterPro" id="IPR022409">
    <property type="entry name" value="PKD/Chitinase_dom"/>
</dbReference>
<dbReference type="Proteomes" id="UP000614216">
    <property type="component" value="Unassembled WGS sequence"/>
</dbReference>
<dbReference type="Pfam" id="PF18962">
    <property type="entry name" value="Por_Secre_tail"/>
    <property type="match status" value="1"/>
</dbReference>
<dbReference type="RefSeq" id="WP_202856096.1">
    <property type="nucleotide sequence ID" value="NZ_JAEUGD010000031.1"/>
</dbReference>
<dbReference type="Gene3D" id="2.60.40.10">
    <property type="entry name" value="Immunoglobulins"/>
    <property type="match status" value="4"/>
</dbReference>
<comment type="caution">
    <text evidence="7">The sequence shown here is derived from an EMBL/GenBank/DDBJ whole genome shotgun (WGS) entry which is preliminary data.</text>
</comment>
<evidence type="ECO:0000256" key="3">
    <source>
        <dbReference type="ARBA" id="ARBA00022737"/>
    </source>
</evidence>
<dbReference type="GO" id="GO:0005886">
    <property type="term" value="C:plasma membrane"/>
    <property type="evidence" value="ECO:0007669"/>
    <property type="project" value="TreeGrafter"/>
</dbReference>
<feature type="domain" description="PKD" evidence="6">
    <location>
        <begin position="763"/>
        <end position="839"/>
    </location>
</feature>
<dbReference type="InterPro" id="IPR013783">
    <property type="entry name" value="Ig-like_fold"/>
</dbReference>
<dbReference type="GO" id="GO:0005261">
    <property type="term" value="F:monoatomic cation channel activity"/>
    <property type="evidence" value="ECO:0007669"/>
    <property type="project" value="TreeGrafter"/>
</dbReference>
<evidence type="ECO:0000313" key="7">
    <source>
        <dbReference type="EMBL" id="MBL6446564.1"/>
    </source>
</evidence>
<accession>A0A937FV14</accession>
<dbReference type="GO" id="GO:0006816">
    <property type="term" value="P:calcium ion transport"/>
    <property type="evidence" value="ECO:0007669"/>
    <property type="project" value="TreeGrafter"/>
</dbReference>
<protein>
    <submittedName>
        <fullName evidence="7">PKD domain-containing protein</fullName>
    </submittedName>
</protein>
<keyword evidence="8" id="KW-1185">Reference proteome</keyword>
<sequence>MLCTALVHAQSTLYNEGAAIYILPGTSLNIQGDYQNEPRSLNANFDPQVTNVGEVRITGDILNNSGFELFLDNNGMVIMNGSMDQAISGNSQLTFYDLNLNKSAGTVNLQRNISVENNLSLSNGSLNLNNSFIDLGFSGVLELETDNNRIYSTGSGYLNYVVNSNPSFSESLGGLGLYLEGDISGGTIIQRLHTSTASVSDGSIARMYKVQLIGGDFIQSLKFSYLTPELNGIAESDLAIYSSSDNGTTWEKLGGIINTASNIIEVTGQNLTNAVWLTLADANCSSAPTVDLGEPVVNFCAGDNIVLDAGNPGNTYLWSTGETTQIISVSSSGTYSVVVSNQSGCENSDTIQLIERQIPSSSFTSAIVCIGETTSFTNTSSGEGNLTHSWNFGDPMTDTDISAQMNPQYEYPSPGKYTVELTTESEYGCSDIELMDVYVAPYPIAAFSVNNACMGENVVFQNLSDVDSTILSTNGLSFSWDFGDGKTSSLQNPSHSYLLEGVYTVSLEVVSNAGCSDVIQEQIQIYEAPVVDFDYTAACADEPVFFANNTTISSGGLNFTWDFGDGTSSSDIHPEKVYTNSGTYQVTLDASTNFGCTKSATHTVIIQSCEFGDCLNAENQPMVDLGADKGICNGESISLDAGNLGSTYLWSDGSTNRILNAVNSGTYWVEVTNALGCLARDEVEIVDLTFDLPDTVKICVNSNLLLEVPFFEKALYEWSSLSGVISSQNVLEVSSIGQYFVTVEGSSGCIMKDTINVINDPKPITARFLASSIVDVGDTLQFIDLSYPSPASYEWSFGDGVSSFESDPYHVYLTEGSYDASLIVSDGQCNSTRIKTITVRLLRQQVEDEVLLFTEILKTGLYPNPTHGELNLDITLNKQSKVQIGIYDSWGRALEIRDTSLEEATISFDVSTFSPGVYYLKVLFSGKSKVFRFVNL</sequence>
<dbReference type="SMART" id="SM00089">
    <property type="entry name" value="PKD"/>
    <property type="match status" value="5"/>
</dbReference>
<feature type="domain" description="PKD" evidence="6">
    <location>
        <begin position="371"/>
        <end position="428"/>
    </location>
</feature>